<evidence type="ECO:0000256" key="19">
    <source>
        <dbReference type="ARBA" id="ARBA00048395"/>
    </source>
</evidence>
<organism evidence="26">
    <name type="scientific">Arcella intermedia</name>
    <dbReference type="NCBI Taxonomy" id="1963864"/>
    <lineage>
        <taxon>Eukaryota</taxon>
        <taxon>Amoebozoa</taxon>
        <taxon>Tubulinea</taxon>
        <taxon>Elardia</taxon>
        <taxon>Arcellinida</taxon>
        <taxon>Sphaerothecina</taxon>
        <taxon>Arcellidae</taxon>
        <taxon>Arcella</taxon>
    </lineage>
</organism>
<evidence type="ECO:0000256" key="5">
    <source>
        <dbReference type="ARBA" id="ARBA00009347"/>
    </source>
</evidence>
<evidence type="ECO:0000256" key="3">
    <source>
        <dbReference type="ARBA" id="ARBA00004325"/>
    </source>
</evidence>
<dbReference type="InterPro" id="IPR013786">
    <property type="entry name" value="AcylCoA_DH/ox_N"/>
</dbReference>
<comment type="similarity">
    <text evidence="5">Belongs to the acyl-CoA dehydrogenase family.</text>
</comment>
<keyword evidence="11" id="KW-0443">Lipid metabolism</keyword>
<evidence type="ECO:0000256" key="14">
    <source>
        <dbReference type="ARBA" id="ARBA00040622"/>
    </source>
</evidence>
<sequence length="740" mass="82915">MGTYLERVIPHVFGKRVEKILQFEGGQSNPTYYFMDDKNNQFVLRKKPSGQLLPSAHAVEREYRVIKALAKTDVPVPPVYHLCTDHAVIGTPFYVMKYLQGRILTDIALPQCSPSERTAIYQELISVLARIHNVGLAGVGLADFGPAGNYYERQIGRWTKQYEGSKTKEIPEMDKLIKWLPNNIPTQKETTLVHGDFRLGNVMFHPTEPKIIAVLDWELSTLGHPYSDLSYLCLPYHTPAIATIPGFGNINLEKLGIPVESKIIELYCKLRSLPKISNWNYFIAFSLFRGAGIFQGIAKRAELGNASSANAKAIGAATALYAARGWEKAIQSDPFIQTQELFPFSPKFAPLRKKLLEFMDEHVYPNEETYAKQHNALPTRWAIPPIMEELKIKAKEAGLWNLWLPGVSGLTNLDYAPLCEIMGRSFIAPEIFNCSAPDTGNMEVLHRYGSPEQKEKYLKPLLEGKIRSAFCMTEPEVASSDASNIQTSIVRTDKGYLINGRKWWSSGAGDPRCSIFVLMGKTNPKAPAHLRQSMILVERDTPGVKILRTLSVFGYDDAPHGHSEIVFENVLVPLENMILGEGRGFEIAQGRLGPGRIHHCMRTIGTAERCLELMVRRIHQRRTFGKLIAEHGTIMQDVARSRMEIDQARLLVYRAAHAMDTMGNIVARDQIAMIKAVVPQMALKVIDRAIQAHGGAGVSSDFTLAYAYAGIRTLRLADGPDEVHERTVAQLEYQKQFSKL</sequence>
<keyword evidence="9" id="KW-0276">Fatty acid metabolism</keyword>
<keyword evidence="7" id="KW-0285">Flavoprotein</keyword>
<dbReference type="InterPro" id="IPR011009">
    <property type="entry name" value="Kinase-like_dom_sf"/>
</dbReference>
<evidence type="ECO:0000256" key="13">
    <source>
        <dbReference type="ARBA" id="ARBA00023140"/>
    </source>
</evidence>
<evidence type="ECO:0000256" key="10">
    <source>
        <dbReference type="ARBA" id="ARBA00023002"/>
    </source>
</evidence>
<dbReference type="Gene3D" id="2.40.110.10">
    <property type="entry name" value="Butyryl-CoA Dehydrogenase, subunit A, domain 2"/>
    <property type="match status" value="1"/>
</dbReference>
<evidence type="ECO:0000256" key="12">
    <source>
        <dbReference type="ARBA" id="ARBA00023136"/>
    </source>
</evidence>
<dbReference type="PANTHER" id="PTHR48083:SF13">
    <property type="entry name" value="ACYL-COA DEHYDROGENASE FAMILY MEMBER 11"/>
    <property type="match status" value="1"/>
</dbReference>
<accession>A0A6B2KYB4</accession>
<evidence type="ECO:0000256" key="6">
    <source>
        <dbReference type="ARBA" id="ARBA00011738"/>
    </source>
</evidence>
<evidence type="ECO:0000256" key="9">
    <source>
        <dbReference type="ARBA" id="ARBA00022832"/>
    </source>
</evidence>
<protein>
    <recommendedName>
        <fullName evidence="14">Acyl-CoA dehydrogenase family member 11</fullName>
    </recommendedName>
</protein>
<dbReference type="FunFam" id="1.20.140.10:FF:000018">
    <property type="entry name" value="Acyl-CoA dehydrogenase family member 10"/>
    <property type="match status" value="1"/>
</dbReference>
<evidence type="ECO:0000259" key="25">
    <source>
        <dbReference type="Pfam" id="PF02771"/>
    </source>
</evidence>
<comment type="cofactor">
    <cofactor evidence="1">
        <name>FAD</name>
        <dbReference type="ChEBI" id="CHEBI:57692"/>
    </cofactor>
</comment>
<keyword evidence="10" id="KW-0560">Oxidoreductase</keyword>
<evidence type="ECO:0000256" key="1">
    <source>
        <dbReference type="ARBA" id="ARBA00001974"/>
    </source>
</evidence>
<evidence type="ECO:0000256" key="15">
    <source>
        <dbReference type="ARBA" id="ARBA00046026"/>
    </source>
</evidence>
<dbReference type="InterPro" id="IPR037069">
    <property type="entry name" value="AcylCoA_DH/ox_N_sf"/>
</dbReference>
<evidence type="ECO:0000256" key="17">
    <source>
        <dbReference type="ARBA" id="ARBA00048020"/>
    </source>
</evidence>
<dbReference type="InterPro" id="IPR046373">
    <property type="entry name" value="Acyl-CoA_Oxase/DH_mid-dom_sf"/>
</dbReference>
<dbReference type="GO" id="GO:0033539">
    <property type="term" value="P:fatty acid beta-oxidation using acyl-CoA dehydrogenase"/>
    <property type="evidence" value="ECO:0007669"/>
    <property type="project" value="TreeGrafter"/>
</dbReference>
<feature type="domain" description="Acyl-CoA dehydrogenase/oxidase C-terminal" evidence="22">
    <location>
        <begin position="582"/>
        <end position="730"/>
    </location>
</feature>
<comment type="subcellular location">
    <subcellularLocation>
        <location evidence="3">Mitochondrion membrane</location>
    </subcellularLocation>
    <subcellularLocation>
        <location evidence="2">Peroxisome</location>
    </subcellularLocation>
</comment>
<comment type="catalytic activity">
    <reaction evidence="17">
        <text>docosanoyl-CoA + oxidized [electron-transfer flavoprotein] + H(+) = (2E)-docosenoyl-CoA + reduced [electron-transfer flavoprotein]</text>
        <dbReference type="Rhea" id="RHEA:47228"/>
        <dbReference type="Rhea" id="RHEA-COMP:10685"/>
        <dbReference type="Rhea" id="RHEA-COMP:10686"/>
        <dbReference type="ChEBI" id="CHEBI:15378"/>
        <dbReference type="ChEBI" id="CHEBI:57692"/>
        <dbReference type="ChEBI" id="CHEBI:58307"/>
        <dbReference type="ChEBI" id="CHEBI:65059"/>
        <dbReference type="ChEBI" id="CHEBI:74692"/>
    </reaction>
    <physiologicalReaction direction="left-to-right" evidence="17">
        <dbReference type="Rhea" id="RHEA:47229"/>
    </physiologicalReaction>
</comment>
<keyword evidence="13" id="KW-0576">Peroxisome</keyword>
<dbReference type="Gene3D" id="1.10.540.10">
    <property type="entry name" value="Acyl-CoA dehydrogenase/oxidase, N-terminal domain"/>
    <property type="match status" value="1"/>
</dbReference>
<dbReference type="InterPro" id="IPR009075">
    <property type="entry name" value="AcylCo_DH/oxidase_C"/>
</dbReference>
<dbReference type="InterPro" id="IPR006091">
    <property type="entry name" value="Acyl-CoA_Oxase/DH_mid-dom"/>
</dbReference>
<comment type="catalytic activity">
    <reaction evidence="16">
        <text>a 2,3-saturated acyl-CoA + oxidized [electron-transfer flavoprotein] + H(+) = a (2E)-enoyl-CoA + reduced [electron-transfer flavoprotein]</text>
        <dbReference type="Rhea" id="RHEA:44704"/>
        <dbReference type="Rhea" id="RHEA-COMP:10685"/>
        <dbReference type="Rhea" id="RHEA-COMP:10686"/>
        <dbReference type="ChEBI" id="CHEBI:15378"/>
        <dbReference type="ChEBI" id="CHEBI:57692"/>
        <dbReference type="ChEBI" id="CHEBI:58307"/>
        <dbReference type="ChEBI" id="CHEBI:58856"/>
        <dbReference type="ChEBI" id="CHEBI:65111"/>
    </reaction>
    <physiologicalReaction direction="left-to-right" evidence="16">
        <dbReference type="Rhea" id="RHEA:44705"/>
    </physiologicalReaction>
</comment>
<dbReference type="InterPro" id="IPR002575">
    <property type="entry name" value="Aminoglycoside_PTrfase"/>
</dbReference>
<dbReference type="GO" id="GO:0050660">
    <property type="term" value="F:flavin adenine dinucleotide binding"/>
    <property type="evidence" value="ECO:0007669"/>
    <property type="project" value="InterPro"/>
</dbReference>
<dbReference type="FunFam" id="2.40.110.10:FF:000002">
    <property type="entry name" value="Acyl-CoA dehydrogenase fadE12"/>
    <property type="match status" value="1"/>
</dbReference>
<dbReference type="Pfam" id="PF00441">
    <property type="entry name" value="Acyl-CoA_dh_1"/>
    <property type="match status" value="1"/>
</dbReference>
<dbReference type="EMBL" id="GIBP01000770">
    <property type="protein sequence ID" value="NDV29739.1"/>
    <property type="molecule type" value="Transcribed_RNA"/>
</dbReference>
<dbReference type="CDD" id="cd05154">
    <property type="entry name" value="ACAD10_11_N-like"/>
    <property type="match status" value="1"/>
</dbReference>
<dbReference type="SUPFAM" id="SSF56112">
    <property type="entry name" value="Protein kinase-like (PK-like)"/>
    <property type="match status" value="1"/>
</dbReference>
<dbReference type="Pfam" id="PF01636">
    <property type="entry name" value="APH"/>
    <property type="match status" value="1"/>
</dbReference>
<comment type="catalytic activity">
    <reaction evidence="19">
        <text>tricosanoyl-CoA + oxidized [electron-transfer flavoprotein] + H(+) = (2E)-tricosenoyl-CoA + reduced [electron-transfer flavoprotein]</text>
        <dbReference type="Rhea" id="RHEA:48220"/>
        <dbReference type="Rhea" id="RHEA-COMP:10685"/>
        <dbReference type="Rhea" id="RHEA-COMP:10686"/>
        <dbReference type="ChEBI" id="CHEBI:15378"/>
        <dbReference type="ChEBI" id="CHEBI:57692"/>
        <dbReference type="ChEBI" id="CHEBI:58307"/>
        <dbReference type="ChEBI" id="CHEBI:90118"/>
        <dbReference type="ChEBI" id="CHEBI:90119"/>
    </reaction>
    <physiologicalReaction direction="left-to-right" evidence="19">
        <dbReference type="Rhea" id="RHEA:48221"/>
    </physiologicalReaction>
</comment>
<evidence type="ECO:0000256" key="16">
    <source>
        <dbReference type="ARBA" id="ARBA00047443"/>
    </source>
</evidence>
<keyword evidence="8" id="KW-0274">FAD</keyword>
<evidence type="ECO:0000256" key="2">
    <source>
        <dbReference type="ARBA" id="ARBA00004275"/>
    </source>
</evidence>
<keyword evidence="12" id="KW-0472">Membrane</keyword>
<dbReference type="SUPFAM" id="SSF47203">
    <property type="entry name" value="Acyl-CoA dehydrogenase C-terminal domain-like"/>
    <property type="match status" value="1"/>
</dbReference>
<dbReference type="InterPro" id="IPR041726">
    <property type="entry name" value="ACAD10_11_N"/>
</dbReference>
<evidence type="ECO:0000313" key="26">
    <source>
        <dbReference type="EMBL" id="NDV29739.1"/>
    </source>
</evidence>
<dbReference type="InterPro" id="IPR036250">
    <property type="entry name" value="AcylCo_DH-like_C"/>
</dbReference>
<name>A0A6B2KYB4_9EUKA</name>
<proteinExistence type="inferred from homology"/>
<reference evidence="26" key="1">
    <citation type="journal article" date="2020" name="J. Eukaryot. Microbiol.">
        <title>De novo Sequencing, Assembly and Annotation of the Transcriptome for the Free-Living Testate Amoeba Arcella intermedia.</title>
        <authorList>
            <person name="Ribeiro G.M."/>
            <person name="Porfirio-Sousa A.L."/>
            <person name="Maurer-Alcala X.X."/>
            <person name="Katz L.A."/>
            <person name="Lahr D.J.G."/>
        </authorList>
    </citation>
    <scope>NUCLEOTIDE SEQUENCE</scope>
</reference>
<feature type="domain" description="Acyl-CoA oxidase/dehydrogenase middle" evidence="24">
    <location>
        <begin position="469"/>
        <end position="570"/>
    </location>
</feature>
<evidence type="ECO:0000256" key="4">
    <source>
        <dbReference type="ARBA" id="ARBA00005005"/>
    </source>
</evidence>
<evidence type="ECO:0000256" key="18">
    <source>
        <dbReference type="ARBA" id="ARBA00048086"/>
    </source>
</evidence>
<evidence type="ECO:0000259" key="24">
    <source>
        <dbReference type="Pfam" id="PF02770"/>
    </source>
</evidence>
<feature type="domain" description="Acyl-CoA dehydrogenase/oxidase N-terminal" evidence="25">
    <location>
        <begin position="351"/>
        <end position="465"/>
    </location>
</feature>
<dbReference type="GO" id="GO:0031966">
    <property type="term" value="C:mitochondrial membrane"/>
    <property type="evidence" value="ECO:0007669"/>
    <property type="project" value="UniProtKB-SubCell"/>
</dbReference>
<dbReference type="Gene3D" id="3.30.200.20">
    <property type="entry name" value="Phosphorylase Kinase, domain 1"/>
    <property type="match status" value="1"/>
</dbReference>
<dbReference type="Gene3D" id="1.20.140.10">
    <property type="entry name" value="Butyryl-CoA Dehydrogenase, subunit A, domain 3"/>
    <property type="match status" value="1"/>
</dbReference>
<dbReference type="Pfam" id="PF02771">
    <property type="entry name" value="Acyl-CoA_dh_N"/>
    <property type="match status" value="1"/>
</dbReference>
<dbReference type="InterPro" id="IPR009100">
    <property type="entry name" value="AcylCoA_DH/oxidase_NM_dom_sf"/>
</dbReference>
<evidence type="ECO:0000259" key="23">
    <source>
        <dbReference type="Pfam" id="PF01636"/>
    </source>
</evidence>
<dbReference type="AlphaFoldDB" id="A0A6B2KYB4"/>
<feature type="domain" description="Aminoglycoside phosphotransferase" evidence="23">
    <location>
        <begin position="20"/>
        <end position="234"/>
    </location>
</feature>
<comment type="catalytic activity">
    <reaction evidence="18">
        <text>tetracosanoyl-CoA + oxidized [electron-transfer flavoprotein] + H(+) = (2E)-tetracosenoyl-CoA + reduced [electron-transfer flavoprotein]</text>
        <dbReference type="Rhea" id="RHEA:47232"/>
        <dbReference type="Rhea" id="RHEA-COMP:10685"/>
        <dbReference type="Rhea" id="RHEA-COMP:10686"/>
        <dbReference type="ChEBI" id="CHEBI:15378"/>
        <dbReference type="ChEBI" id="CHEBI:57692"/>
        <dbReference type="ChEBI" id="CHEBI:58307"/>
        <dbReference type="ChEBI" id="CHEBI:65052"/>
        <dbReference type="ChEBI" id="CHEBI:74693"/>
    </reaction>
    <physiologicalReaction direction="left-to-right" evidence="18">
        <dbReference type="Rhea" id="RHEA:47233"/>
    </physiologicalReaction>
</comment>
<dbReference type="SUPFAM" id="SSF56645">
    <property type="entry name" value="Acyl-CoA dehydrogenase NM domain-like"/>
    <property type="match status" value="1"/>
</dbReference>
<dbReference type="InterPro" id="IPR050741">
    <property type="entry name" value="Acyl-CoA_dehydrogenase"/>
</dbReference>
<dbReference type="GO" id="GO:0005777">
    <property type="term" value="C:peroxisome"/>
    <property type="evidence" value="ECO:0007669"/>
    <property type="project" value="UniProtKB-SubCell"/>
</dbReference>
<evidence type="ECO:0000256" key="8">
    <source>
        <dbReference type="ARBA" id="ARBA00022827"/>
    </source>
</evidence>
<evidence type="ECO:0000256" key="20">
    <source>
        <dbReference type="ARBA" id="ARBA00048399"/>
    </source>
</evidence>
<dbReference type="PANTHER" id="PTHR48083">
    <property type="entry name" value="MEDIUM-CHAIN SPECIFIC ACYL-COA DEHYDROGENASE, MITOCHONDRIAL-RELATED"/>
    <property type="match status" value="1"/>
</dbReference>
<dbReference type="Gene3D" id="3.90.1200.10">
    <property type="match status" value="1"/>
</dbReference>
<evidence type="ECO:0000256" key="11">
    <source>
        <dbReference type="ARBA" id="ARBA00023098"/>
    </source>
</evidence>
<dbReference type="Pfam" id="PF02770">
    <property type="entry name" value="Acyl-CoA_dh_M"/>
    <property type="match status" value="1"/>
</dbReference>
<comment type="function">
    <text evidence="15">Acyl-CoA dehydrogenase, that exhibits maximal activity towards saturated C22-CoA. Probably participates in beta-oxydation and energy production but could also play a role in the metabolism of specific fatty acids to control fatty acids composition of cellular lipids in brain.</text>
</comment>
<evidence type="ECO:0000256" key="7">
    <source>
        <dbReference type="ARBA" id="ARBA00022630"/>
    </source>
</evidence>
<evidence type="ECO:0000256" key="21">
    <source>
        <dbReference type="ARBA" id="ARBA00049140"/>
    </source>
</evidence>
<comment type="catalytic activity">
    <reaction evidence="21">
        <text>eicosanoyl-CoA + oxidized [electron-transfer flavoprotein] + H(+) = (2E)-eicosenoyl-CoA + reduced [electron-transfer flavoprotein]</text>
        <dbReference type="Rhea" id="RHEA:47236"/>
        <dbReference type="Rhea" id="RHEA-COMP:10685"/>
        <dbReference type="Rhea" id="RHEA-COMP:10686"/>
        <dbReference type="ChEBI" id="CHEBI:15378"/>
        <dbReference type="ChEBI" id="CHEBI:57380"/>
        <dbReference type="ChEBI" id="CHEBI:57692"/>
        <dbReference type="ChEBI" id="CHEBI:58307"/>
        <dbReference type="ChEBI" id="CHEBI:74691"/>
    </reaction>
    <physiologicalReaction direction="left-to-right" evidence="21">
        <dbReference type="Rhea" id="RHEA:47237"/>
    </physiologicalReaction>
</comment>
<comment type="subunit">
    <text evidence="6">Homodimer.</text>
</comment>
<comment type="catalytic activity">
    <reaction evidence="20">
        <text>hexacosanoyl-CoA + oxidized [electron-transfer flavoprotein] + H(+) = (2E)-hexacosenoyl-CoA + reduced [electron-transfer flavoprotein]</text>
        <dbReference type="Rhea" id="RHEA:48216"/>
        <dbReference type="Rhea" id="RHEA-COMP:10685"/>
        <dbReference type="Rhea" id="RHEA-COMP:10686"/>
        <dbReference type="ChEBI" id="CHEBI:15378"/>
        <dbReference type="ChEBI" id="CHEBI:57692"/>
        <dbReference type="ChEBI" id="CHEBI:58307"/>
        <dbReference type="ChEBI" id="CHEBI:64868"/>
        <dbReference type="ChEBI" id="CHEBI:74281"/>
    </reaction>
    <physiologicalReaction direction="left-to-right" evidence="20">
        <dbReference type="Rhea" id="RHEA:48217"/>
    </physiologicalReaction>
</comment>
<comment type="pathway">
    <text evidence="4">Lipid metabolism; fatty acid beta-oxidation.</text>
</comment>
<evidence type="ECO:0000259" key="22">
    <source>
        <dbReference type="Pfam" id="PF00441"/>
    </source>
</evidence>
<dbReference type="GO" id="GO:0003995">
    <property type="term" value="F:acyl-CoA dehydrogenase activity"/>
    <property type="evidence" value="ECO:0007669"/>
    <property type="project" value="TreeGrafter"/>
</dbReference>